<feature type="transmembrane region" description="Helical" evidence="2">
    <location>
        <begin position="37"/>
        <end position="56"/>
    </location>
</feature>
<gene>
    <name evidence="3" type="ORF">C481_06147</name>
</gene>
<keyword evidence="2" id="KW-0472">Membrane</keyword>
<dbReference type="RefSeq" id="WP_006108240.1">
    <property type="nucleotide sequence ID" value="NZ_AOIO01000019.1"/>
</dbReference>
<name>M0AX22_NATA1</name>
<keyword evidence="2" id="KW-1133">Transmembrane helix</keyword>
<accession>M0AX22</accession>
<dbReference type="PATRIC" id="fig|29540.5.peg.1249"/>
<evidence type="ECO:0000313" key="4">
    <source>
        <dbReference type="Proteomes" id="UP000011554"/>
    </source>
</evidence>
<sequence>MDAAEVVTALGGVVGTLALFVYVSRDAARNEVPRSRLWGVIAAAPFAVGVWLYLFAPAPMPGVIMTANTGIVLYTFERGIANEDDEPAEPGQLPHAPATSRSEESVDSQTK</sequence>
<dbReference type="AlphaFoldDB" id="M0AX22"/>
<keyword evidence="4" id="KW-1185">Reference proteome</keyword>
<dbReference type="eggNOG" id="arCOG10770">
    <property type="taxonomic scope" value="Archaea"/>
</dbReference>
<evidence type="ECO:0000313" key="3">
    <source>
        <dbReference type="EMBL" id="ELZ03035.1"/>
    </source>
</evidence>
<dbReference type="Proteomes" id="UP000011554">
    <property type="component" value="Unassembled WGS sequence"/>
</dbReference>
<feature type="region of interest" description="Disordered" evidence="1">
    <location>
        <begin position="83"/>
        <end position="111"/>
    </location>
</feature>
<feature type="transmembrane region" description="Helical" evidence="2">
    <location>
        <begin position="6"/>
        <end position="25"/>
    </location>
</feature>
<proteinExistence type="predicted"/>
<dbReference type="OrthoDB" id="166447at2157"/>
<comment type="caution">
    <text evidence="3">The sequence shown here is derived from an EMBL/GenBank/DDBJ whole genome shotgun (WGS) entry which is preliminary data.</text>
</comment>
<evidence type="ECO:0000256" key="2">
    <source>
        <dbReference type="SAM" id="Phobius"/>
    </source>
</evidence>
<keyword evidence="2" id="KW-0812">Transmembrane</keyword>
<reference evidence="3 4" key="1">
    <citation type="journal article" date="2014" name="PLoS Genet.">
        <title>Phylogenetically driven sequencing of extremely halophilic archaea reveals strategies for static and dynamic osmo-response.</title>
        <authorList>
            <person name="Becker E.A."/>
            <person name="Seitzer P.M."/>
            <person name="Tritt A."/>
            <person name="Larsen D."/>
            <person name="Krusor M."/>
            <person name="Yao A.I."/>
            <person name="Wu D."/>
            <person name="Madern D."/>
            <person name="Eisen J.A."/>
            <person name="Darling A.E."/>
            <person name="Facciotti M.T."/>
        </authorList>
    </citation>
    <scope>NUCLEOTIDE SEQUENCE [LARGE SCALE GENOMIC DNA]</scope>
    <source>
        <strain evidence="3 4">DSM 12278</strain>
    </source>
</reference>
<dbReference type="STRING" id="29540.C481_06147"/>
<organism evidence="3 4">
    <name type="scientific">Natrialba asiatica (strain ATCC 700177 / DSM 12278 / JCM 9576 / FERM P-10747 / NBRC 102637 / 172P1)</name>
    <dbReference type="NCBI Taxonomy" id="29540"/>
    <lineage>
        <taxon>Archaea</taxon>
        <taxon>Methanobacteriati</taxon>
        <taxon>Methanobacteriota</taxon>
        <taxon>Stenosarchaea group</taxon>
        <taxon>Halobacteria</taxon>
        <taxon>Halobacteriales</taxon>
        <taxon>Natrialbaceae</taxon>
        <taxon>Natrialba</taxon>
    </lineage>
</organism>
<dbReference type="EMBL" id="AOIO01000019">
    <property type="protein sequence ID" value="ELZ03035.1"/>
    <property type="molecule type" value="Genomic_DNA"/>
</dbReference>
<evidence type="ECO:0000256" key="1">
    <source>
        <dbReference type="SAM" id="MobiDB-lite"/>
    </source>
</evidence>
<protein>
    <submittedName>
        <fullName evidence="3">Uncharacterized protein</fullName>
    </submittedName>
</protein>